<proteinExistence type="predicted"/>
<dbReference type="OrthoDB" id="8420561at2"/>
<evidence type="ECO:0000313" key="3">
    <source>
        <dbReference type="Proteomes" id="UP000184485"/>
    </source>
</evidence>
<sequence>MTRLAPLLAAAVSIACLAGAGTAEAAAKDPACRPTKWTLSVPQGMSEGQAVIAESPENHVWRVGVGGVPADAMLIIEYKSTVGTKGEVVLNSGAAELVQGSIVTMRLKRSGMGAKGVAVAGTYNIKCGK</sequence>
<dbReference type="AlphaFoldDB" id="A0A1M4UR77"/>
<dbReference type="PROSITE" id="PS51257">
    <property type="entry name" value="PROKAR_LIPOPROTEIN"/>
    <property type="match status" value="1"/>
</dbReference>
<dbReference type="RefSeq" id="WP_073051210.1">
    <property type="nucleotide sequence ID" value="NZ_FQUP01000001.1"/>
</dbReference>
<dbReference type="EMBL" id="FQUP01000001">
    <property type="protein sequence ID" value="SHE59113.1"/>
    <property type="molecule type" value="Genomic_DNA"/>
</dbReference>
<dbReference type="Proteomes" id="UP000184485">
    <property type="component" value="Unassembled WGS sequence"/>
</dbReference>
<feature type="signal peptide" evidence="1">
    <location>
        <begin position="1"/>
        <end position="25"/>
    </location>
</feature>
<gene>
    <name evidence="2" type="ORF">SAMN02745157_0515</name>
</gene>
<organism evidence="2 3">
    <name type="scientific">Kaistia soli DSM 19436</name>
    <dbReference type="NCBI Taxonomy" id="1122133"/>
    <lineage>
        <taxon>Bacteria</taxon>
        <taxon>Pseudomonadati</taxon>
        <taxon>Pseudomonadota</taxon>
        <taxon>Alphaproteobacteria</taxon>
        <taxon>Hyphomicrobiales</taxon>
        <taxon>Kaistiaceae</taxon>
        <taxon>Kaistia</taxon>
    </lineage>
</organism>
<name>A0A1M4UR77_9HYPH</name>
<keyword evidence="1" id="KW-0732">Signal</keyword>
<keyword evidence="3" id="KW-1185">Reference proteome</keyword>
<accession>A0A1M4UR77</accession>
<evidence type="ECO:0000313" key="2">
    <source>
        <dbReference type="EMBL" id="SHE59113.1"/>
    </source>
</evidence>
<reference evidence="2 3" key="1">
    <citation type="submission" date="2016-11" db="EMBL/GenBank/DDBJ databases">
        <authorList>
            <person name="Jaros S."/>
            <person name="Januszkiewicz K."/>
            <person name="Wedrychowicz H."/>
        </authorList>
    </citation>
    <scope>NUCLEOTIDE SEQUENCE [LARGE SCALE GENOMIC DNA]</scope>
    <source>
        <strain evidence="2 3">DSM 19436</strain>
    </source>
</reference>
<evidence type="ECO:0000256" key="1">
    <source>
        <dbReference type="SAM" id="SignalP"/>
    </source>
</evidence>
<protein>
    <submittedName>
        <fullName evidence="2">Uncharacterized protein</fullName>
    </submittedName>
</protein>
<feature type="chain" id="PRO_5011979383" evidence="1">
    <location>
        <begin position="26"/>
        <end position="129"/>
    </location>
</feature>